<sequence length="140" mass="15849">MKNFILLSISCFLIFISCKEEKKKEGPTQMEQVMAIHDEVMPKTGELGKLVSQLKPIADSLGTESQEAKAMKDLQEAHKAMMDWMQNFGDRFEPEEILEGEALSEEKKKWLDEEEMAIKEVKEKINSSISNAEALLGPSN</sequence>
<dbReference type="RefSeq" id="WP_272650358.1">
    <property type="nucleotide sequence ID" value="NZ_JAZDDG010000002.1"/>
</dbReference>
<organism evidence="1 2">
    <name type="scientific">Maribacter cobaltidurans</name>
    <dbReference type="NCBI Taxonomy" id="1178778"/>
    <lineage>
        <taxon>Bacteria</taxon>
        <taxon>Pseudomonadati</taxon>
        <taxon>Bacteroidota</taxon>
        <taxon>Flavobacteriia</taxon>
        <taxon>Flavobacteriales</taxon>
        <taxon>Flavobacteriaceae</taxon>
        <taxon>Maribacter</taxon>
    </lineage>
</organism>
<keyword evidence="2" id="KW-1185">Reference proteome</keyword>
<name>A0ABU7IRR7_9FLAO</name>
<protein>
    <recommendedName>
        <fullName evidence="3">Viral A-type inclusion protein</fullName>
    </recommendedName>
</protein>
<proteinExistence type="predicted"/>
<evidence type="ECO:0008006" key="3">
    <source>
        <dbReference type="Google" id="ProtNLM"/>
    </source>
</evidence>
<reference evidence="1 2" key="1">
    <citation type="submission" date="2024-01" db="EMBL/GenBank/DDBJ databases">
        <title>Maribacter spp. originated from different algae showed divergent polysaccharides utilization ability.</title>
        <authorList>
            <person name="Wang H."/>
            <person name="Wu Y."/>
        </authorList>
    </citation>
    <scope>NUCLEOTIDE SEQUENCE [LARGE SCALE GENOMIC DNA]</scope>
    <source>
        <strain evidence="1 2">PR1</strain>
    </source>
</reference>
<evidence type="ECO:0000313" key="1">
    <source>
        <dbReference type="EMBL" id="MEE1975538.1"/>
    </source>
</evidence>
<dbReference type="EMBL" id="JAZDDG010000002">
    <property type="protein sequence ID" value="MEE1975538.1"/>
    <property type="molecule type" value="Genomic_DNA"/>
</dbReference>
<evidence type="ECO:0000313" key="2">
    <source>
        <dbReference type="Proteomes" id="UP001356308"/>
    </source>
</evidence>
<accession>A0ABU7IRR7</accession>
<comment type="caution">
    <text evidence="1">The sequence shown here is derived from an EMBL/GenBank/DDBJ whole genome shotgun (WGS) entry which is preliminary data.</text>
</comment>
<gene>
    <name evidence="1" type="ORF">V1I91_05630</name>
</gene>
<dbReference type="Proteomes" id="UP001356308">
    <property type="component" value="Unassembled WGS sequence"/>
</dbReference>
<dbReference type="PROSITE" id="PS51257">
    <property type="entry name" value="PROKAR_LIPOPROTEIN"/>
    <property type="match status" value="1"/>
</dbReference>